<evidence type="ECO:0000256" key="10">
    <source>
        <dbReference type="ARBA" id="ARBA00022833"/>
    </source>
</evidence>
<keyword evidence="6" id="KW-0479">Metal-binding</keyword>
<evidence type="ECO:0000313" key="18">
    <source>
        <dbReference type="Proteomes" id="UP001497472"/>
    </source>
</evidence>
<dbReference type="GO" id="GO:0031593">
    <property type="term" value="F:polyubiquitin modification-dependent protein binding"/>
    <property type="evidence" value="ECO:0007669"/>
    <property type="project" value="TreeGrafter"/>
</dbReference>
<dbReference type="GO" id="GO:0008270">
    <property type="term" value="F:zinc ion binding"/>
    <property type="evidence" value="ECO:0007669"/>
    <property type="project" value="UniProtKB-KW"/>
</dbReference>
<feature type="domain" description="UBZ4-type" evidence="16">
    <location>
        <begin position="364"/>
        <end position="391"/>
    </location>
</feature>
<organism evidence="17 18">
    <name type="scientific">Leptosia nina</name>
    <dbReference type="NCBI Taxonomy" id="320188"/>
    <lineage>
        <taxon>Eukaryota</taxon>
        <taxon>Metazoa</taxon>
        <taxon>Ecdysozoa</taxon>
        <taxon>Arthropoda</taxon>
        <taxon>Hexapoda</taxon>
        <taxon>Insecta</taxon>
        <taxon>Pterygota</taxon>
        <taxon>Neoptera</taxon>
        <taxon>Endopterygota</taxon>
        <taxon>Lepidoptera</taxon>
        <taxon>Glossata</taxon>
        <taxon>Ditrysia</taxon>
        <taxon>Papilionoidea</taxon>
        <taxon>Pieridae</taxon>
        <taxon>Pierinae</taxon>
        <taxon>Leptosia</taxon>
    </lineage>
</organism>
<dbReference type="Pfam" id="PF10263">
    <property type="entry name" value="SprT-like"/>
    <property type="match status" value="1"/>
</dbReference>
<keyword evidence="9" id="KW-0378">Hydrolase</keyword>
<dbReference type="InterPro" id="IPR006640">
    <property type="entry name" value="SprT-like_domain"/>
</dbReference>
<comment type="similarity">
    <text evidence="3">Belongs to the Spartan family.</text>
</comment>
<dbReference type="GO" id="GO:0005694">
    <property type="term" value="C:chromosome"/>
    <property type="evidence" value="ECO:0007669"/>
    <property type="project" value="UniProtKB-SubCell"/>
</dbReference>
<evidence type="ECO:0000256" key="5">
    <source>
        <dbReference type="ARBA" id="ARBA00022670"/>
    </source>
</evidence>
<keyword evidence="11" id="KW-0482">Metalloprotease</keyword>
<dbReference type="SMART" id="SM00734">
    <property type="entry name" value="ZnF_Rad18"/>
    <property type="match status" value="3"/>
</dbReference>
<evidence type="ECO:0000256" key="13">
    <source>
        <dbReference type="ARBA" id="ARBA00023242"/>
    </source>
</evidence>
<sequence length="567" mass="64531">MVSVMNLADPELELIDPTPNVYALFLQFDKTFFWAKLCSRAVVRWSKRMYSCAGICTYDRGGLCDIALSEPLLKLRPRKDLVETLLHEMIHAFLFITHRDQDRDGHGPNFKAHMFRINQAAGLNISIYHDFHDEVKLYQTHWWRCNGPCQTQKPHFGIVRRTNNRVPGPKDFWWLDHQRKCGGTFVKIKEPEKNNKVKKDEKKGNQGDITKYITNNNDKTVIDMNKPVKKILKPITDSKFNTPRVSNGNLLVSKKNNVTYNPHIPKICHTDGGDSQDQTNVAETVRNVWANKTLPATNAPNQVLKRPSIPSETNSQPKKIKKIDDYFKSVASHVLRDVYGQDFNITQSKNDNKIIAVAVETENVVNCPICHIKISSHNVNQHLDDCLNKSLIEEISNSNNEEHKAVIHTKNNMLDNVKKREDCIDLTQVPSETVKCPTVVKTETIDTINIGDEIKHEEFDIPWSLDDEETNANKDNKQTAKQDCPCCGEVVTKPIVEHLDECLAFFDNNTSIPEEGASTSYSNETIVIDDLDESLELNETGTKCPCPCCMTMVEMADMNDHLDVCLK</sequence>
<dbReference type="GO" id="GO:0006508">
    <property type="term" value="P:proteolysis"/>
    <property type="evidence" value="ECO:0007669"/>
    <property type="project" value="UniProtKB-KW"/>
</dbReference>
<evidence type="ECO:0000256" key="8">
    <source>
        <dbReference type="ARBA" id="ARBA00022771"/>
    </source>
</evidence>
<dbReference type="PROSITE" id="PS51908">
    <property type="entry name" value="ZF_UBZ4"/>
    <property type="match status" value="1"/>
</dbReference>
<dbReference type="Pfam" id="PF22934">
    <property type="entry name" value="SPRTN_ZBD"/>
    <property type="match status" value="1"/>
</dbReference>
<evidence type="ECO:0000256" key="15">
    <source>
        <dbReference type="PROSITE-ProRule" id="PRU01256"/>
    </source>
</evidence>
<dbReference type="Gene3D" id="3.30.160.60">
    <property type="entry name" value="Classic Zinc Finger"/>
    <property type="match status" value="2"/>
</dbReference>
<dbReference type="GO" id="GO:0004222">
    <property type="term" value="F:metalloendopeptidase activity"/>
    <property type="evidence" value="ECO:0007669"/>
    <property type="project" value="InterPro"/>
</dbReference>
<keyword evidence="12 15" id="KW-0234">DNA repair</keyword>
<evidence type="ECO:0000256" key="12">
    <source>
        <dbReference type="ARBA" id="ARBA00023204"/>
    </source>
</evidence>
<dbReference type="GO" id="GO:0005634">
    <property type="term" value="C:nucleus"/>
    <property type="evidence" value="ECO:0007669"/>
    <property type="project" value="UniProtKB-SubCell"/>
</dbReference>
<dbReference type="GO" id="GO:0006281">
    <property type="term" value="P:DNA repair"/>
    <property type="evidence" value="ECO:0007669"/>
    <property type="project" value="UniProtKB-KW"/>
</dbReference>
<evidence type="ECO:0000256" key="3">
    <source>
        <dbReference type="ARBA" id="ARBA00010724"/>
    </source>
</evidence>
<keyword evidence="8 15" id="KW-0863">Zinc-finger</keyword>
<keyword evidence="13" id="KW-0539">Nucleus</keyword>
<evidence type="ECO:0000256" key="6">
    <source>
        <dbReference type="ARBA" id="ARBA00022723"/>
    </source>
</evidence>
<dbReference type="InterPro" id="IPR006642">
    <property type="entry name" value="Rad18_UBZ4"/>
</dbReference>
<comment type="subcellular location">
    <subcellularLocation>
        <location evidence="2">Chromosome</location>
    </subcellularLocation>
    <subcellularLocation>
        <location evidence="1">Nucleus</location>
    </subcellularLocation>
</comment>
<keyword evidence="4" id="KW-0158">Chromosome</keyword>
<evidence type="ECO:0000256" key="9">
    <source>
        <dbReference type="ARBA" id="ARBA00022801"/>
    </source>
</evidence>
<dbReference type="InterPro" id="IPR055220">
    <property type="entry name" value="SPRTN_ZBD"/>
</dbReference>
<evidence type="ECO:0000313" key="17">
    <source>
        <dbReference type="EMBL" id="CAK1540780.1"/>
    </source>
</evidence>
<reference evidence="17 18" key="1">
    <citation type="submission" date="2023-11" db="EMBL/GenBank/DDBJ databases">
        <authorList>
            <person name="Okamura Y."/>
        </authorList>
    </citation>
    <scope>NUCLEOTIDE SEQUENCE [LARGE SCALE GENOMIC DNA]</scope>
</reference>
<dbReference type="Proteomes" id="UP001497472">
    <property type="component" value="Unassembled WGS sequence"/>
</dbReference>
<dbReference type="SMART" id="SM00731">
    <property type="entry name" value="SprT"/>
    <property type="match status" value="1"/>
</dbReference>
<dbReference type="InterPro" id="IPR044245">
    <property type="entry name" value="Spartan"/>
</dbReference>
<keyword evidence="5" id="KW-0645">Protease</keyword>
<evidence type="ECO:0000256" key="1">
    <source>
        <dbReference type="ARBA" id="ARBA00004123"/>
    </source>
</evidence>
<evidence type="ECO:0000256" key="7">
    <source>
        <dbReference type="ARBA" id="ARBA00022763"/>
    </source>
</evidence>
<proteinExistence type="inferred from homology"/>
<keyword evidence="18" id="KW-1185">Reference proteome</keyword>
<keyword evidence="10" id="KW-0862">Zinc</keyword>
<dbReference type="EMBL" id="CAVLEF010000001">
    <property type="protein sequence ID" value="CAK1540780.1"/>
    <property type="molecule type" value="Genomic_DNA"/>
</dbReference>
<evidence type="ECO:0000256" key="14">
    <source>
        <dbReference type="ARBA" id="ARBA00030396"/>
    </source>
</evidence>
<evidence type="ECO:0000259" key="16">
    <source>
        <dbReference type="PROSITE" id="PS51908"/>
    </source>
</evidence>
<dbReference type="PANTHER" id="PTHR21220:SF0">
    <property type="entry name" value="DNA-DEPENDENT METALLOPROTEASE SPRTN"/>
    <property type="match status" value="1"/>
</dbReference>
<dbReference type="GO" id="GO:0003697">
    <property type="term" value="F:single-stranded DNA binding"/>
    <property type="evidence" value="ECO:0007669"/>
    <property type="project" value="InterPro"/>
</dbReference>
<comment type="caution">
    <text evidence="17">The sequence shown here is derived from an EMBL/GenBank/DDBJ whole genome shotgun (WGS) entry which is preliminary data.</text>
</comment>
<accession>A0AAV1IXU6</accession>
<evidence type="ECO:0000256" key="2">
    <source>
        <dbReference type="ARBA" id="ARBA00004286"/>
    </source>
</evidence>
<gene>
    <name evidence="17" type="ORF">LNINA_LOCUS805</name>
</gene>
<protein>
    <recommendedName>
        <fullName evidence="14">Protein with SprT-like domain at the N terminus</fullName>
    </recommendedName>
</protein>
<evidence type="ECO:0000256" key="11">
    <source>
        <dbReference type="ARBA" id="ARBA00023049"/>
    </source>
</evidence>
<evidence type="ECO:0000256" key="4">
    <source>
        <dbReference type="ARBA" id="ARBA00022454"/>
    </source>
</evidence>
<dbReference type="PANTHER" id="PTHR21220">
    <property type="entry name" value="DNA-DEPENDENT METALLOPROTEASE SPRTN"/>
    <property type="match status" value="1"/>
</dbReference>
<keyword evidence="7 15" id="KW-0227">DNA damage</keyword>
<name>A0AAV1IXU6_9NEOP</name>
<dbReference type="AlphaFoldDB" id="A0AAV1IXU6"/>